<reference evidence="1" key="2">
    <citation type="journal article" date="2024" name="Plant">
        <title>Genomic evolution and insights into agronomic trait innovations of Sesamum species.</title>
        <authorList>
            <person name="Miao H."/>
            <person name="Wang L."/>
            <person name="Qu L."/>
            <person name="Liu H."/>
            <person name="Sun Y."/>
            <person name="Le M."/>
            <person name="Wang Q."/>
            <person name="Wei S."/>
            <person name="Zheng Y."/>
            <person name="Lin W."/>
            <person name="Duan Y."/>
            <person name="Cao H."/>
            <person name="Xiong S."/>
            <person name="Wang X."/>
            <person name="Wei L."/>
            <person name="Li C."/>
            <person name="Ma Q."/>
            <person name="Ju M."/>
            <person name="Zhao R."/>
            <person name="Li G."/>
            <person name="Mu C."/>
            <person name="Tian Q."/>
            <person name="Mei H."/>
            <person name="Zhang T."/>
            <person name="Gao T."/>
            <person name="Zhang H."/>
        </authorList>
    </citation>
    <scope>NUCLEOTIDE SEQUENCE</scope>
    <source>
        <strain evidence="1">KEN1</strain>
    </source>
</reference>
<evidence type="ECO:0000313" key="1">
    <source>
        <dbReference type="EMBL" id="KAL0395280.1"/>
    </source>
</evidence>
<proteinExistence type="predicted"/>
<dbReference type="EMBL" id="JACGWN010000016">
    <property type="protein sequence ID" value="KAL0395280.1"/>
    <property type="molecule type" value="Genomic_DNA"/>
</dbReference>
<reference evidence="1" key="1">
    <citation type="submission" date="2020-06" db="EMBL/GenBank/DDBJ databases">
        <authorList>
            <person name="Li T."/>
            <person name="Hu X."/>
            <person name="Zhang T."/>
            <person name="Song X."/>
            <person name="Zhang H."/>
            <person name="Dai N."/>
            <person name="Sheng W."/>
            <person name="Hou X."/>
            <person name="Wei L."/>
        </authorList>
    </citation>
    <scope>NUCLEOTIDE SEQUENCE</scope>
    <source>
        <strain evidence="1">KEN1</strain>
        <tissue evidence="1">Leaf</tissue>
    </source>
</reference>
<accession>A0AAW2ST06</accession>
<sequence length="164" mass="18595">MDVSVYRSKKGGTVSRVDTEIDYVPFPQGVLLMFDHTRNVFKLKGLRPHFIIAKLILRLKRLSWSRRDKIMSIVTSSCSSASYGCAPPLKGAIYLLCEARDPPAPSFICPRPLRSMRDKTTSASPPRVPPPRMVRHTLNGYNLSFVRDTRHPLYRCSLSFVRGT</sequence>
<protein>
    <submittedName>
        <fullName evidence="1">Uncharacterized protein</fullName>
    </submittedName>
</protein>
<comment type="caution">
    <text evidence="1">The sequence shown here is derived from an EMBL/GenBank/DDBJ whole genome shotgun (WGS) entry which is preliminary data.</text>
</comment>
<name>A0AAW2ST06_9LAMI</name>
<organism evidence="1">
    <name type="scientific">Sesamum latifolium</name>
    <dbReference type="NCBI Taxonomy" id="2727402"/>
    <lineage>
        <taxon>Eukaryota</taxon>
        <taxon>Viridiplantae</taxon>
        <taxon>Streptophyta</taxon>
        <taxon>Embryophyta</taxon>
        <taxon>Tracheophyta</taxon>
        <taxon>Spermatophyta</taxon>
        <taxon>Magnoliopsida</taxon>
        <taxon>eudicotyledons</taxon>
        <taxon>Gunneridae</taxon>
        <taxon>Pentapetalae</taxon>
        <taxon>asterids</taxon>
        <taxon>lamiids</taxon>
        <taxon>Lamiales</taxon>
        <taxon>Pedaliaceae</taxon>
        <taxon>Sesamum</taxon>
    </lineage>
</organism>
<gene>
    <name evidence="1" type="ORF">Slati_4494200</name>
</gene>
<dbReference type="AlphaFoldDB" id="A0AAW2ST06"/>